<dbReference type="NCBIfam" id="TIGR01167">
    <property type="entry name" value="LPXTG_anchor"/>
    <property type="match status" value="1"/>
</dbReference>
<dbReference type="Pfam" id="PF06458">
    <property type="entry name" value="MucBP"/>
    <property type="match status" value="5"/>
</dbReference>
<keyword evidence="7" id="KW-0812">Transmembrane</keyword>
<keyword evidence="5" id="KW-0572">Peptidoglycan-anchor</keyword>
<dbReference type="PROSITE" id="PS50847">
    <property type="entry name" value="GRAM_POS_ANCHORING"/>
    <property type="match status" value="1"/>
</dbReference>
<dbReference type="InterPro" id="IPR019931">
    <property type="entry name" value="LPXTG_anchor"/>
</dbReference>
<dbReference type="EMBL" id="JXJU01000002">
    <property type="protein sequence ID" value="PCS00978.1"/>
    <property type="molecule type" value="Genomic_DNA"/>
</dbReference>
<keyword evidence="10" id="KW-1185">Reference proteome</keyword>
<evidence type="ECO:0000256" key="2">
    <source>
        <dbReference type="ARBA" id="ARBA00022525"/>
    </source>
</evidence>
<keyword evidence="3" id="KW-0732">Signal</keyword>
<keyword evidence="7" id="KW-0472">Membrane</keyword>
<dbReference type="Pfam" id="PF00746">
    <property type="entry name" value="Gram_pos_anchor"/>
    <property type="match status" value="1"/>
</dbReference>
<evidence type="ECO:0000256" key="4">
    <source>
        <dbReference type="ARBA" id="ARBA00022737"/>
    </source>
</evidence>
<reference evidence="9 10" key="1">
    <citation type="submission" date="2014-12" db="EMBL/GenBank/DDBJ databases">
        <title>Draft genome sequences of 10 type strains of Lactococcus.</title>
        <authorList>
            <person name="Sun Z."/>
            <person name="Zhong Z."/>
            <person name="Liu W."/>
            <person name="Zhang W."/>
            <person name="Zhang H."/>
        </authorList>
    </citation>
    <scope>NUCLEOTIDE SEQUENCE [LARGE SCALE GENOMIC DNA]</scope>
    <source>
        <strain evidence="9 10">JCM 16395</strain>
    </source>
</reference>
<feature type="domain" description="Gram-positive cocci surface proteins LPxTG" evidence="8">
    <location>
        <begin position="631"/>
        <end position="666"/>
    </location>
</feature>
<dbReference type="Proteomes" id="UP000218181">
    <property type="component" value="Unassembled WGS sequence"/>
</dbReference>
<sequence length="666" mass="72589">MGSFATIPPSNHVLADTGNQISQTNGITGSTNGIVRWGQPQKTVPGNGQPYVLAQGITVYGEHGNPVWTFKADDTAQPTTIIVYACGVGNKYVTYTIKVSGAGSYVLDATSYGSFNQGLATEIIPLPVPDVSGQVNVNYKDKNGNEIAPLQSLPSKTWKVNEIAPTYTTLNTTYSPTTITYQGKTYTLDQQLLPANANGSYLAGETVLVTYFYDLVETPAPKEVSGSLLVHYVDTNGTTIKTDSDLMTKSWLDNETAPTYTTWNTELSPQTITYNGETYQLLLAKKPTNADGSYAAGMTTEVTYVYQKNETPAPKEVSGSLLVHYVDTNGTTIKTDSDLMTKSWLDNETAPTYTTWNTELSPQTITYNGETYQLLLAKKPTNADGSYAAGMTTEVTYVYQKNETPAPKEVSGSLLVHYVDTNGTTIKTDSDLMTKSWLDNETAPTYTTWNTELSPQTITYNGETYQLLLAKKPTNADGSYAAGMTTEVTYVYQKNETPAPKEVSGSLLVHYVDTNGTTIKTDSDLMTKSWLDNETAPTYTTWNTELSPQTITYNGETYQLLLAKKPTNADGSYAAGMTTEVTYVYQLVEKPTPPVVTPPTQPIPLTHPTQITKPTMVLSKHTKAPIMAKVLPQTGESQTDSILAITGSFIMVGLILILLKKARKRD</sequence>
<dbReference type="AlphaFoldDB" id="A0A2A5RNT3"/>
<keyword evidence="1" id="KW-0134">Cell wall</keyword>
<gene>
    <name evidence="9" type="ORF">RT41_GL000768</name>
</gene>
<organism evidence="9 10">
    <name type="scientific">Lactococcus fujiensis JCM 16395</name>
    <dbReference type="NCBI Taxonomy" id="1291764"/>
    <lineage>
        <taxon>Bacteria</taxon>
        <taxon>Bacillati</taxon>
        <taxon>Bacillota</taxon>
        <taxon>Bacilli</taxon>
        <taxon>Lactobacillales</taxon>
        <taxon>Streptococcaceae</taxon>
        <taxon>Lactococcus</taxon>
    </lineage>
</organism>
<name>A0A2A5RNT3_9LACT</name>
<keyword evidence="7" id="KW-1133">Transmembrane helix</keyword>
<protein>
    <recommendedName>
        <fullName evidence="8">Gram-positive cocci surface proteins LPxTG domain-containing protein</fullName>
    </recommendedName>
</protein>
<accession>A0A2A5RNT3</accession>
<proteinExistence type="predicted"/>
<evidence type="ECO:0000256" key="7">
    <source>
        <dbReference type="SAM" id="Phobius"/>
    </source>
</evidence>
<evidence type="ECO:0000256" key="6">
    <source>
        <dbReference type="SAM" id="MobiDB-lite"/>
    </source>
</evidence>
<evidence type="ECO:0000256" key="3">
    <source>
        <dbReference type="ARBA" id="ARBA00022729"/>
    </source>
</evidence>
<evidence type="ECO:0000259" key="8">
    <source>
        <dbReference type="PROSITE" id="PS50847"/>
    </source>
</evidence>
<evidence type="ECO:0000313" key="10">
    <source>
        <dbReference type="Proteomes" id="UP000218181"/>
    </source>
</evidence>
<dbReference type="Gene3D" id="3.10.20.320">
    <property type="entry name" value="Putative peptidoglycan bound protein (lpxtg motif)"/>
    <property type="match status" value="5"/>
</dbReference>
<comment type="caution">
    <text evidence="9">The sequence shown here is derived from an EMBL/GenBank/DDBJ whole genome shotgun (WGS) entry which is preliminary data.</text>
</comment>
<keyword evidence="2" id="KW-0964">Secreted</keyword>
<evidence type="ECO:0000256" key="1">
    <source>
        <dbReference type="ARBA" id="ARBA00022512"/>
    </source>
</evidence>
<evidence type="ECO:0000256" key="5">
    <source>
        <dbReference type="ARBA" id="ARBA00023088"/>
    </source>
</evidence>
<feature type="region of interest" description="Disordered" evidence="6">
    <location>
        <begin position="1"/>
        <end position="22"/>
    </location>
</feature>
<feature type="transmembrane region" description="Helical" evidence="7">
    <location>
        <begin position="641"/>
        <end position="659"/>
    </location>
</feature>
<dbReference type="InterPro" id="IPR009459">
    <property type="entry name" value="MucBP_dom"/>
</dbReference>
<keyword evidence="4" id="KW-0677">Repeat</keyword>
<evidence type="ECO:0000313" key="9">
    <source>
        <dbReference type="EMBL" id="PCS00978.1"/>
    </source>
</evidence>